<evidence type="ECO:0000256" key="2">
    <source>
        <dbReference type="SAM" id="SignalP"/>
    </source>
</evidence>
<dbReference type="InterPro" id="IPR042100">
    <property type="entry name" value="Bug_dom1"/>
</dbReference>
<accession>A0ABW2UL63</accession>
<dbReference type="PANTHER" id="PTHR42928:SF5">
    <property type="entry name" value="BLR1237 PROTEIN"/>
    <property type="match status" value="1"/>
</dbReference>
<name>A0ABW2UL63_9RHOB</name>
<evidence type="ECO:0000313" key="4">
    <source>
        <dbReference type="Proteomes" id="UP001596516"/>
    </source>
</evidence>
<evidence type="ECO:0000256" key="1">
    <source>
        <dbReference type="ARBA" id="ARBA00006987"/>
    </source>
</evidence>
<sequence>MRLLTLAMIALGATSGAALAQEFPTKPVTIIVPYSGGGSTDLIGRQLAHELSQIWGQPVVAENRAGAGSMIGTAHLAQSAPDGYTLMVNTPAVATAPAVQDNLPFDAREDITPIGMVATSPYMAVAGAAVQANSFAEFISEAQERPMFFATAGVGTSSHFTEELLIQQAGIDADIVHFSSGGDAQVNLMGGHADVYISNTASVMPYVNNGQVKALVILGSERYDLLPDVEASAEAGVAGIDVNSWVGLFGPGGMDSALVDKINADLRTALESESFQKVLSDNFVRAGNDTAEEFRAQVYDEMDLWKALAEERGIVAD</sequence>
<dbReference type="PANTHER" id="PTHR42928">
    <property type="entry name" value="TRICARBOXYLATE-BINDING PROTEIN"/>
    <property type="match status" value="1"/>
</dbReference>
<comment type="similarity">
    <text evidence="1">Belongs to the UPF0065 (bug) family.</text>
</comment>
<keyword evidence="4" id="KW-1185">Reference proteome</keyword>
<dbReference type="RefSeq" id="WP_377405392.1">
    <property type="nucleotide sequence ID" value="NZ_JBHTFQ010000008.1"/>
</dbReference>
<organism evidence="3 4">
    <name type="scientific">Plastorhodobacter daqingensis</name>
    <dbReference type="NCBI Taxonomy" id="1387281"/>
    <lineage>
        <taxon>Bacteria</taxon>
        <taxon>Pseudomonadati</taxon>
        <taxon>Pseudomonadota</taxon>
        <taxon>Alphaproteobacteria</taxon>
        <taxon>Rhodobacterales</taxon>
        <taxon>Paracoccaceae</taxon>
        <taxon>Plastorhodobacter</taxon>
    </lineage>
</organism>
<dbReference type="Gene3D" id="3.40.190.10">
    <property type="entry name" value="Periplasmic binding protein-like II"/>
    <property type="match status" value="1"/>
</dbReference>
<dbReference type="PIRSF" id="PIRSF017082">
    <property type="entry name" value="YflP"/>
    <property type="match status" value="1"/>
</dbReference>
<protein>
    <submittedName>
        <fullName evidence="3">Bug family tripartite tricarboxylate transporter substrate binding protein</fullName>
    </submittedName>
</protein>
<evidence type="ECO:0000313" key="3">
    <source>
        <dbReference type="EMBL" id="MFC7705454.1"/>
    </source>
</evidence>
<dbReference type="Gene3D" id="3.40.190.150">
    <property type="entry name" value="Bordetella uptake gene, domain 1"/>
    <property type="match status" value="1"/>
</dbReference>
<feature type="chain" id="PRO_5046322006" evidence="2">
    <location>
        <begin position="21"/>
        <end position="317"/>
    </location>
</feature>
<dbReference type="EMBL" id="JBHTFQ010000008">
    <property type="protein sequence ID" value="MFC7705454.1"/>
    <property type="molecule type" value="Genomic_DNA"/>
</dbReference>
<comment type="caution">
    <text evidence="3">The sequence shown here is derived from an EMBL/GenBank/DDBJ whole genome shotgun (WGS) entry which is preliminary data.</text>
</comment>
<dbReference type="Pfam" id="PF03401">
    <property type="entry name" value="TctC"/>
    <property type="match status" value="1"/>
</dbReference>
<reference evidence="4" key="1">
    <citation type="journal article" date="2019" name="Int. J. Syst. Evol. Microbiol.">
        <title>The Global Catalogue of Microorganisms (GCM) 10K type strain sequencing project: providing services to taxonomists for standard genome sequencing and annotation.</title>
        <authorList>
            <consortium name="The Broad Institute Genomics Platform"/>
            <consortium name="The Broad Institute Genome Sequencing Center for Infectious Disease"/>
            <person name="Wu L."/>
            <person name="Ma J."/>
        </authorList>
    </citation>
    <scope>NUCLEOTIDE SEQUENCE [LARGE SCALE GENOMIC DNA]</scope>
    <source>
        <strain evidence="4">CGMCC 1.12750</strain>
    </source>
</reference>
<feature type="signal peptide" evidence="2">
    <location>
        <begin position="1"/>
        <end position="20"/>
    </location>
</feature>
<proteinExistence type="inferred from homology"/>
<dbReference type="Proteomes" id="UP001596516">
    <property type="component" value="Unassembled WGS sequence"/>
</dbReference>
<keyword evidence="2" id="KW-0732">Signal</keyword>
<dbReference type="SUPFAM" id="SSF53850">
    <property type="entry name" value="Periplasmic binding protein-like II"/>
    <property type="match status" value="1"/>
</dbReference>
<dbReference type="InterPro" id="IPR005064">
    <property type="entry name" value="BUG"/>
</dbReference>
<gene>
    <name evidence="3" type="ORF">ACFQXB_14750</name>
</gene>